<keyword evidence="7" id="KW-1185">Reference proteome</keyword>
<accession>A0ABR0TYJ1</accession>
<evidence type="ECO:0000256" key="4">
    <source>
        <dbReference type="SAM" id="MobiDB-lite"/>
    </source>
</evidence>
<dbReference type="Proteomes" id="UP001318860">
    <property type="component" value="Unassembled WGS sequence"/>
</dbReference>
<feature type="domain" description="Cyclin-like" evidence="5">
    <location>
        <begin position="216"/>
        <end position="301"/>
    </location>
</feature>
<proteinExistence type="inferred from homology"/>
<dbReference type="Pfam" id="PF21797">
    <property type="entry name" value="CycT2-like_C"/>
    <property type="match status" value="1"/>
</dbReference>
<evidence type="ECO:0000256" key="1">
    <source>
        <dbReference type="ARBA" id="ARBA00022618"/>
    </source>
</evidence>
<dbReference type="EMBL" id="JABTTQ020003506">
    <property type="protein sequence ID" value="KAK6115309.1"/>
    <property type="molecule type" value="Genomic_DNA"/>
</dbReference>
<name>A0ABR0TYJ1_REHGL</name>
<feature type="domain" description="Cyclin-like" evidence="5">
    <location>
        <begin position="66"/>
        <end position="139"/>
    </location>
</feature>
<feature type="region of interest" description="Disordered" evidence="4">
    <location>
        <begin position="373"/>
        <end position="394"/>
    </location>
</feature>
<evidence type="ECO:0000256" key="2">
    <source>
        <dbReference type="ARBA" id="ARBA00023306"/>
    </source>
</evidence>
<comment type="similarity">
    <text evidence="3">Belongs to the cyclin family.</text>
</comment>
<keyword evidence="2" id="KW-0131">Cell cycle</keyword>
<dbReference type="InterPro" id="IPR006671">
    <property type="entry name" value="Cyclin_N"/>
</dbReference>
<dbReference type="Pfam" id="PF00134">
    <property type="entry name" value="Cyclin_N"/>
    <property type="match status" value="1"/>
</dbReference>
<keyword evidence="3" id="KW-0195">Cyclin</keyword>
<dbReference type="Gene3D" id="1.10.472.10">
    <property type="entry name" value="Cyclin-like"/>
    <property type="match status" value="2"/>
</dbReference>
<dbReference type="InterPro" id="IPR036915">
    <property type="entry name" value="Cyclin-like_sf"/>
</dbReference>
<evidence type="ECO:0000256" key="3">
    <source>
        <dbReference type="RuleBase" id="RU000383"/>
    </source>
</evidence>
<dbReference type="PANTHER" id="PTHR10026">
    <property type="entry name" value="CYCLIN"/>
    <property type="match status" value="1"/>
</dbReference>
<evidence type="ECO:0000313" key="6">
    <source>
        <dbReference type="EMBL" id="KAK6115309.1"/>
    </source>
</evidence>
<reference evidence="6 7" key="1">
    <citation type="journal article" date="2021" name="Comput. Struct. Biotechnol. J.">
        <title>De novo genome assembly of the potent medicinal plant Rehmannia glutinosa using nanopore technology.</title>
        <authorList>
            <person name="Ma L."/>
            <person name="Dong C."/>
            <person name="Song C."/>
            <person name="Wang X."/>
            <person name="Zheng X."/>
            <person name="Niu Y."/>
            <person name="Chen S."/>
            <person name="Feng W."/>
        </authorList>
    </citation>
    <scope>NUCLEOTIDE SEQUENCE [LARGE SCALE GENOMIC DNA]</scope>
    <source>
        <strain evidence="6">DH-2019</strain>
    </source>
</reference>
<protein>
    <recommendedName>
        <fullName evidence="5">Cyclin-like domain-containing protein</fullName>
    </recommendedName>
</protein>
<organism evidence="6 7">
    <name type="scientific">Rehmannia glutinosa</name>
    <name type="common">Chinese foxglove</name>
    <dbReference type="NCBI Taxonomy" id="99300"/>
    <lineage>
        <taxon>Eukaryota</taxon>
        <taxon>Viridiplantae</taxon>
        <taxon>Streptophyta</taxon>
        <taxon>Embryophyta</taxon>
        <taxon>Tracheophyta</taxon>
        <taxon>Spermatophyta</taxon>
        <taxon>Magnoliopsida</taxon>
        <taxon>eudicotyledons</taxon>
        <taxon>Gunneridae</taxon>
        <taxon>Pentapetalae</taxon>
        <taxon>asterids</taxon>
        <taxon>lamiids</taxon>
        <taxon>Lamiales</taxon>
        <taxon>Orobanchaceae</taxon>
        <taxon>Rehmannieae</taxon>
        <taxon>Rehmannia</taxon>
    </lineage>
</organism>
<dbReference type="SUPFAM" id="SSF47954">
    <property type="entry name" value="Cyclin-like"/>
    <property type="match status" value="3"/>
</dbReference>
<comment type="caution">
    <text evidence="6">The sequence shown here is derived from an EMBL/GenBank/DDBJ whole genome shotgun (WGS) entry which is preliminary data.</text>
</comment>
<dbReference type="InterPro" id="IPR013763">
    <property type="entry name" value="Cyclin-like_dom"/>
</dbReference>
<dbReference type="CDD" id="cd20588">
    <property type="entry name" value="CYCLIN_AcCycT_rpt2"/>
    <property type="match status" value="1"/>
</dbReference>
<gene>
    <name evidence="6" type="ORF">DH2020_007578</name>
</gene>
<evidence type="ECO:0000313" key="7">
    <source>
        <dbReference type="Proteomes" id="UP001318860"/>
    </source>
</evidence>
<dbReference type="SMART" id="SM00385">
    <property type="entry name" value="CYCLIN"/>
    <property type="match status" value="2"/>
</dbReference>
<sequence>MARHMPGNPSHHKVLENATCTYSQEEPLSFKPKWYFTKEEIEEHSPSRKDGIDRQYESHLRQLYCSYLQELGMELKVPQLTIATAMMLCHRFYMRQSHAKNHWQAVLLSHRKYANISDLNCYSFSDAHDAIISVRVILQTAANACMFLASKAEDTPCWLKDLIVVAYKLMYKWDPLAPQKIRQKEVYDKQKQLILLGEQLILVTVAFDLNIEHPYKPLIAALKKLEISQKELVKVAWNFVNDWLRTTLCLQYKPHYIAAGSLFLAAKFKKIKLPSANGKVWWMQFDVSPKQLEEVIQSMLQLLGQSSTQAIPASIPASSEANSEIKSAAVKKKHSSSELCISSGSMFTKDSSNLTMETASMISKPAVVKCNQKRPNNDTVKTTENCLSDSSSANSAVEDGDVELITGDSNQKSGCKIVSVKESCPKIDITKIRERLKRRKLDRVENKKSGDNLEGEISGDAWIEREIENGIELVSALS</sequence>
<keyword evidence="1" id="KW-0132">Cell division</keyword>
<dbReference type="InterPro" id="IPR043198">
    <property type="entry name" value="Cyclin/Ssn8"/>
</dbReference>
<evidence type="ECO:0000259" key="5">
    <source>
        <dbReference type="SMART" id="SM00385"/>
    </source>
</evidence>